<organism evidence="2 3">
    <name type="scientific">Dermatophagoides pteronyssinus</name>
    <name type="common">European house dust mite</name>
    <dbReference type="NCBI Taxonomy" id="6956"/>
    <lineage>
        <taxon>Eukaryota</taxon>
        <taxon>Metazoa</taxon>
        <taxon>Ecdysozoa</taxon>
        <taxon>Arthropoda</taxon>
        <taxon>Chelicerata</taxon>
        <taxon>Arachnida</taxon>
        <taxon>Acari</taxon>
        <taxon>Acariformes</taxon>
        <taxon>Sarcoptiformes</taxon>
        <taxon>Astigmata</taxon>
        <taxon>Psoroptidia</taxon>
        <taxon>Analgoidea</taxon>
        <taxon>Pyroglyphidae</taxon>
        <taxon>Dermatophagoidinae</taxon>
        <taxon>Dermatophagoides</taxon>
    </lineage>
</organism>
<evidence type="ECO:0000313" key="2">
    <source>
        <dbReference type="EMBL" id="KAH9417441.1"/>
    </source>
</evidence>
<keyword evidence="3" id="KW-1185">Reference proteome</keyword>
<dbReference type="Proteomes" id="UP000887458">
    <property type="component" value="Unassembled WGS sequence"/>
</dbReference>
<comment type="caution">
    <text evidence="2">The sequence shown here is derived from an EMBL/GenBank/DDBJ whole genome shotgun (WGS) entry which is preliminary data.</text>
</comment>
<keyword evidence="1" id="KW-0472">Membrane</keyword>
<evidence type="ECO:0000256" key="1">
    <source>
        <dbReference type="SAM" id="Phobius"/>
    </source>
</evidence>
<protein>
    <submittedName>
        <fullName evidence="2">Uncharacterized protein</fullName>
    </submittedName>
</protein>
<dbReference type="EMBL" id="NJHN03000077">
    <property type="protein sequence ID" value="KAH9417441.1"/>
    <property type="molecule type" value="Genomic_DNA"/>
</dbReference>
<evidence type="ECO:0000313" key="3">
    <source>
        <dbReference type="Proteomes" id="UP000887458"/>
    </source>
</evidence>
<reference evidence="2 3" key="2">
    <citation type="journal article" date="2022" name="Mol. Biol. Evol.">
        <title>Comparative Genomics Reveals Insights into the Divergent Evolution of Astigmatic Mites and Household Pest Adaptations.</title>
        <authorList>
            <person name="Xiong Q."/>
            <person name="Wan A.T."/>
            <person name="Liu X."/>
            <person name="Fung C.S."/>
            <person name="Xiao X."/>
            <person name="Malainual N."/>
            <person name="Hou J."/>
            <person name="Wang L."/>
            <person name="Wang M."/>
            <person name="Yang K.Y."/>
            <person name="Cui Y."/>
            <person name="Leung E.L."/>
            <person name="Nong W."/>
            <person name="Shin S.K."/>
            <person name="Au S.W."/>
            <person name="Jeong K.Y."/>
            <person name="Chew F.T."/>
            <person name="Hui J.H."/>
            <person name="Leung T.F."/>
            <person name="Tungtrongchitr A."/>
            <person name="Zhong N."/>
            <person name="Liu Z."/>
            <person name="Tsui S.K."/>
        </authorList>
    </citation>
    <scope>NUCLEOTIDE SEQUENCE [LARGE SCALE GENOMIC DNA]</scope>
    <source>
        <strain evidence="2">Derp</strain>
    </source>
</reference>
<accession>A0ABQ8J4G4</accession>
<feature type="transmembrane region" description="Helical" evidence="1">
    <location>
        <begin position="60"/>
        <end position="82"/>
    </location>
</feature>
<sequence>MCKYFTNITIVRKRSKIAAAPFRDTSSNFAPHSFKNAIATSIESFVAFSSNKIKISRAKISCATFWLIRCAINLVLLIQFNLSFR</sequence>
<name>A0ABQ8J4G4_DERPT</name>
<keyword evidence="1" id="KW-1133">Transmembrane helix</keyword>
<reference evidence="2 3" key="1">
    <citation type="journal article" date="2018" name="J. Allergy Clin. Immunol.">
        <title>High-quality assembly of Dermatophagoides pteronyssinus genome and transcriptome reveals a wide range of novel allergens.</title>
        <authorList>
            <person name="Liu X.Y."/>
            <person name="Yang K.Y."/>
            <person name="Wang M.Q."/>
            <person name="Kwok J.S."/>
            <person name="Zeng X."/>
            <person name="Yang Z."/>
            <person name="Xiao X.J."/>
            <person name="Lau C.P."/>
            <person name="Li Y."/>
            <person name="Huang Z.M."/>
            <person name="Ba J.G."/>
            <person name="Yim A.K."/>
            <person name="Ouyang C.Y."/>
            <person name="Ngai S.M."/>
            <person name="Chan T.F."/>
            <person name="Leung E.L."/>
            <person name="Liu L."/>
            <person name="Liu Z.G."/>
            <person name="Tsui S.K."/>
        </authorList>
    </citation>
    <scope>NUCLEOTIDE SEQUENCE [LARGE SCALE GENOMIC DNA]</scope>
    <source>
        <strain evidence="2">Derp</strain>
    </source>
</reference>
<proteinExistence type="predicted"/>
<keyword evidence="1" id="KW-0812">Transmembrane</keyword>
<gene>
    <name evidence="2" type="ORF">DERP_007439</name>
</gene>